<gene>
    <name evidence="4" type="ORF">PACTADRAFT_47558</name>
</gene>
<dbReference type="AlphaFoldDB" id="A0A1E4U129"/>
<name>A0A1E4U129_PACTA</name>
<reference evidence="5" key="1">
    <citation type="submission" date="2016-05" db="EMBL/GenBank/DDBJ databases">
        <title>Comparative genomics of biotechnologically important yeasts.</title>
        <authorList>
            <consortium name="DOE Joint Genome Institute"/>
            <person name="Riley R."/>
            <person name="Haridas S."/>
            <person name="Wolfe K.H."/>
            <person name="Lopes M.R."/>
            <person name="Hittinger C.T."/>
            <person name="Goker M."/>
            <person name="Salamov A."/>
            <person name="Wisecaver J."/>
            <person name="Long T.M."/>
            <person name="Aerts A.L."/>
            <person name="Barry K."/>
            <person name="Choi C."/>
            <person name="Clum A."/>
            <person name="Coughlan A.Y."/>
            <person name="Deshpande S."/>
            <person name="Douglass A.P."/>
            <person name="Hanson S.J."/>
            <person name="Klenk H.-P."/>
            <person name="Labutti K."/>
            <person name="Lapidus A."/>
            <person name="Lindquist E."/>
            <person name="Lipzen A."/>
            <person name="Meier-Kolthoff J.P."/>
            <person name="Ohm R.A."/>
            <person name="Otillar R.P."/>
            <person name="Pangilinan J."/>
            <person name="Peng Y."/>
            <person name="Rokas A."/>
            <person name="Rosa C.A."/>
            <person name="Scheuner C."/>
            <person name="Sibirny A.A."/>
            <person name="Slot J.C."/>
            <person name="Stielow J.B."/>
            <person name="Sun H."/>
            <person name="Kurtzman C.P."/>
            <person name="Blackwell M."/>
            <person name="Grigoriev I.V."/>
            <person name="Jeffries T.W."/>
        </authorList>
    </citation>
    <scope>NUCLEOTIDE SEQUENCE [LARGE SCALE GENOMIC DNA]</scope>
    <source>
        <strain evidence="5">NRRL Y-2460</strain>
    </source>
</reference>
<dbReference type="PROSITE" id="PS51186">
    <property type="entry name" value="GNAT"/>
    <property type="match status" value="1"/>
</dbReference>
<protein>
    <recommendedName>
        <fullName evidence="3">N-acetyltransferase domain-containing protein</fullName>
    </recommendedName>
</protein>
<evidence type="ECO:0000256" key="1">
    <source>
        <dbReference type="ARBA" id="ARBA00022679"/>
    </source>
</evidence>
<dbReference type="OrthoDB" id="30840at2759"/>
<dbReference type="SUPFAM" id="SSF55729">
    <property type="entry name" value="Acyl-CoA N-acyltransferases (Nat)"/>
    <property type="match status" value="1"/>
</dbReference>
<sequence>MSQPPEHLYIRPLTIYDLNQCNQLEISGFPENQRCTLEKFRYRLTVCPELCSGIFIRKFTTRSSNSSLSSSSGDGNIGTDAEEDDYEYYHNSKFESEKLIGHIIGTKIFDQRITERSMEIPKYITNTSTTIDPTIPDNDKVGHVETSSTIGVHSVVIDNQYRNMKLATLLIKDYIQKLTQQEIGDKIVIICHEELIPFYERIGFIDDGVSECQFGGAKWHDMFIPLSKEEDDEE</sequence>
<dbReference type="PANTHER" id="PTHR10908">
    <property type="entry name" value="SEROTONIN N-ACETYLTRANSFERASE"/>
    <property type="match status" value="1"/>
</dbReference>
<evidence type="ECO:0000313" key="4">
    <source>
        <dbReference type="EMBL" id="ODV97689.1"/>
    </source>
</evidence>
<dbReference type="InterPro" id="IPR000182">
    <property type="entry name" value="GNAT_dom"/>
</dbReference>
<dbReference type="GO" id="GO:0004145">
    <property type="term" value="F:diamine N-acetyltransferase activity"/>
    <property type="evidence" value="ECO:0007669"/>
    <property type="project" value="EnsemblFungi"/>
</dbReference>
<dbReference type="EMBL" id="KV454011">
    <property type="protein sequence ID" value="ODV97689.1"/>
    <property type="molecule type" value="Genomic_DNA"/>
</dbReference>
<dbReference type="STRING" id="669874.A0A1E4U129"/>
<dbReference type="GO" id="GO:0005737">
    <property type="term" value="C:cytoplasm"/>
    <property type="evidence" value="ECO:0007669"/>
    <property type="project" value="TreeGrafter"/>
</dbReference>
<dbReference type="InterPro" id="IPR051635">
    <property type="entry name" value="SNAT-like"/>
</dbReference>
<evidence type="ECO:0000256" key="2">
    <source>
        <dbReference type="ARBA" id="ARBA00023315"/>
    </source>
</evidence>
<accession>A0A1E4U129</accession>
<dbReference type="Pfam" id="PF13673">
    <property type="entry name" value="Acetyltransf_10"/>
    <property type="match status" value="1"/>
</dbReference>
<keyword evidence="5" id="KW-1185">Reference proteome</keyword>
<dbReference type="GO" id="GO:0006325">
    <property type="term" value="P:chromatin organization"/>
    <property type="evidence" value="ECO:0007669"/>
    <property type="project" value="EnsemblFungi"/>
</dbReference>
<dbReference type="InterPro" id="IPR016181">
    <property type="entry name" value="Acyl_CoA_acyltransferase"/>
</dbReference>
<dbReference type="GO" id="GO:0004059">
    <property type="term" value="F:aralkylamine N-acetyltransferase activity"/>
    <property type="evidence" value="ECO:0007669"/>
    <property type="project" value="EnsemblFungi"/>
</dbReference>
<dbReference type="PANTHER" id="PTHR10908:SF0">
    <property type="entry name" value="SEROTONIN N-ACETYLTRANSFERASE"/>
    <property type="match status" value="1"/>
</dbReference>
<organism evidence="4 5">
    <name type="scientific">Pachysolen tannophilus NRRL Y-2460</name>
    <dbReference type="NCBI Taxonomy" id="669874"/>
    <lineage>
        <taxon>Eukaryota</taxon>
        <taxon>Fungi</taxon>
        <taxon>Dikarya</taxon>
        <taxon>Ascomycota</taxon>
        <taxon>Saccharomycotina</taxon>
        <taxon>Pichiomycetes</taxon>
        <taxon>Pachysolenaceae</taxon>
        <taxon>Pachysolen</taxon>
    </lineage>
</organism>
<dbReference type="Proteomes" id="UP000094236">
    <property type="component" value="Unassembled WGS sequence"/>
</dbReference>
<evidence type="ECO:0000313" key="5">
    <source>
        <dbReference type="Proteomes" id="UP000094236"/>
    </source>
</evidence>
<dbReference type="Gene3D" id="3.40.630.30">
    <property type="match status" value="1"/>
</dbReference>
<feature type="domain" description="N-acetyltransferase" evidence="3">
    <location>
        <begin position="137"/>
        <end position="225"/>
    </location>
</feature>
<proteinExistence type="predicted"/>
<keyword evidence="1" id="KW-0808">Transferase</keyword>
<keyword evidence="2" id="KW-0012">Acyltransferase</keyword>
<evidence type="ECO:0000259" key="3">
    <source>
        <dbReference type="PROSITE" id="PS51186"/>
    </source>
</evidence>